<proteinExistence type="predicted"/>
<evidence type="ECO:0000256" key="2">
    <source>
        <dbReference type="ARBA" id="ARBA00022692"/>
    </source>
</evidence>
<dbReference type="RefSeq" id="WP_105072313.1">
    <property type="nucleotide sequence ID" value="NZ_PPGH01000001.1"/>
</dbReference>
<dbReference type="Proteomes" id="UP000239936">
    <property type="component" value="Unassembled WGS sequence"/>
</dbReference>
<sequence length="1104" mass="110454">MASILTLDSNAAKNPINVPVLSGELVINGTAELETFVVPVDANVKINSGGAVDIIKFIGGASEYSVHSDGNDVLFTNKSSGTVITVAKVGAVGDQVQFGTTGLPTALKIVDGAIVLGEDDTAQTITTEVLDVTGATGTTGPADEDAPVFISATVVDNTLIMSYADASALAAATKPDASAFVVQTNDTIKDVTAVTVDATARTVTLTLATAVVFGETVKVSYFDSTESNDAKAIQDASGNDAATLIQGAVVNATLEKDDVAPVFLSAVAADQTLTLNYNEALNATNSPTDKLFVVQVDGVTTSVTNVAVVDNTVVLTLASAVIPGAVVTVSYLDRNATDDTNAIQDASGNDAAWFIGKVAVTAPPNEAPVVDAGSFTVATDGTEVGAVTATDPEGTAVTYAITDGNDADGNGIDAFVIDTETGALTVNDPAELVAGETITLTIEATDEAGQVGTGTVTVAVTEPVEPPNEAPVVDAGSFTVATDSTEVGAVTATDPEGTAVTYAITDGNDADGNGVDAFVIDTETGALTVNDPAELVAGETITLTVEATDADGIVGTGTVTVEVTEPVEPPNQAPIVDAGSFTVATDGTEVGAVTATDPEGTAVTYAITDGNDADGNGVDAFVIDTETGALTVNDPAELVAGETITLTIEATDEAGQVGTGTVTVAVTEPVEPPNEAPVVDAGSFTVATDGTEVGAVTATDPEGTAVTYAITDGNDADGNGVDAFVIDTETGALTVNDPAELVAGETITLTIEATDEDGMVGTGTVTVEVTEPVEPPNQAPVVDAGSFTVATDGTEVGAVTATDPEGTAVTYAITDGNDADGNGVDAFVIDTETGALTVNDPAELVAGETITLTIEATDEAGQVGTGTVTVAVTEPVEPPNEAPIVDAGSFTVATDGTEVGAVTATDPEGTAVTYAITDGNDADGNGIDAFVIDTETGALTVNDPAELVAGETITLTIEATDEAAQVGTGTVTVAVTEPVEPPNEAPVVDAGSFTVATDGTEVGAVTATDPEGTAVTYAITDGNDADGNGVDAFVIDTETGALTVNDPAELVAGETITLTLKRLMKPVKLALVRSRLLSLSQLSHQTKRQLSMQVASPLQLTAPK</sequence>
<keyword evidence="5" id="KW-0106">Calcium</keyword>
<evidence type="ECO:0000313" key="10">
    <source>
        <dbReference type="Proteomes" id="UP000239936"/>
    </source>
</evidence>
<evidence type="ECO:0000256" key="1">
    <source>
        <dbReference type="ARBA" id="ARBA00004167"/>
    </source>
</evidence>
<dbReference type="GO" id="GO:0044331">
    <property type="term" value="P:cell-cell adhesion mediated by cadherin"/>
    <property type="evidence" value="ECO:0007669"/>
    <property type="project" value="TreeGrafter"/>
</dbReference>
<keyword evidence="10" id="KW-1185">Reference proteome</keyword>
<dbReference type="GO" id="GO:0034332">
    <property type="term" value="P:adherens junction organization"/>
    <property type="evidence" value="ECO:0007669"/>
    <property type="project" value="TreeGrafter"/>
</dbReference>
<dbReference type="EMBL" id="PPGH01000001">
    <property type="protein sequence ID" value="PQJ97706.1"/>
    <property type="molecule type" value="Genomic_DNA"/>
</dbReference>
<evidence type="ECO:0000256" key="4">
    <source>
        <dbReference type="ARBA" id="ARBA00022737"/>
    </source>
</evidence>
<keyword evidence="2" id="KW-0812">Transmembrane</keyword>
<dbReference type="InterPro" id="IPR015919">
    <property type="entry name" value="Cadherin-like_sf"/>
</dbReference>
<dbReference type="GO" id="GO:0008013">
    <property type="term" value="F:beta-catenin binding"/>
    <property type="evidence" value="ECO:0007669"/>
    <property type="project" value="TreeGrafter"/>
</dbReference>
<gene>
    <name evidence="9" type="ORF">CXB77_00040</name>
</gene>
<organism evidence="9 10">
    <name type="scientific">Chromatium okenii</name>
    <dbReference type="NCBI Taxonomy" id="61644"/>
    <lineage>
        <taxon>Bacteria</taxon>
        <taxon>Pseudomonadati</taxon>
        <taxon>Pseudomonadota</taxon>
        <taxon>Gammaproteobacteria</taxon>
        <taxon>Chromatiales</taxon>
        <taxon>Chromatiaceae</taxon>
        <taxon>Chromatium</taxon>
    </lineage>
</organism>
<dbReference type="InterPro" id="IPR028059">
    <property type="entry name" value="SWM_rpt"/>
</dbReference>
<dbReference type="OrthoDB" id="5593939at2"/>
<dbReference type="GO" id="GO:0007043">
    <property type="term" value="P:cell-cell junction assembly"/>
    <property type="evidence" value="ECO:0007669"/>
    <property type="project" value="TreeGrafter"/>
</dbReference>
<feature type="domain" description="Cadherin" evidence="8">
    <location>
        <begin position="485"/>
        <end position="576"/>
    </location>
</feature>
<keyword evidence="7" id="KW-0472">Membrane</keyword>
<dbReference type="InterPro" id="IPR002126">
    <property type="entry name" value="Cadherin-like_dom"/>
</dbReference>
<feature type="domain" description="Cadherin" evidence="8">
    <location>
        <begin position="793"/>
        <end position="885"/>
    </location>
</feature>
<feature type="domain" description="Cadherin" evidence="8">
    <location>
        <begin position="690"/>
        <end position="782"/>
    </location>
</feature>
<accession>A0A2S7XVK2</accession>
<dbReference type="GO" id="GO:0007156">
    <property type="term" value="P:homophilic cell adhesion via plasma membrane adhesion molecules"/>
    <property type="evidence" value="ECO:0007669"/>
    <property type="project" value="InterPro"/>
</dbReference>
<feature type="domain" description="Cadherin" evidence="8">
    <location>
        <begin position="896"/>
        <end position="988"/>
    </location>
</feature>
<dbReference type="PANTHER" id="PTHR24027:SF422">
    <property type="entry name" value="CADHERIN DOMAIN-CONTAINING PROTEIN"/>
    <property type="match status" value="1"/>
</dbReference>
<dbReference type="GO" id="GO:0016477">
    <property type="term" value="P:cell migration"/>
    <property type="evidence" value="ECO:0007669"/>
    <property type="project" value="TreeGrafter"/>
</dbReference>
<protein>
    <recommendedName>
        <fullName evidence="8">Cadherin domain-containing protein</fullName>
    </recommendedName>
</protein>
<evidence type="ECO:0000259" key="8">
    <source>
        <dbReference type="PROSITE" id="PS50268"/>
    </source>
</evidence>
<evidence type="ECO:0000256" key="3">
    <source>
        <dbReference type="ARBA" id="ARBA00022729"/>
    </source>
</evidence>
<feature type="domain" description="Cadherin" evidence="8">
    <location>
        <begin position="999"/>
        <end position="1049"/>
    </location>
</feature>
<dbReference type="GO" id="GO:0000902">
    <property type="term" value="P:cell morphogenesis"/>
    <property type="evidence" value="ECO:0007669"/>
    <property type="project" value="TreeGrafter"/>
</dbReference>
<dbReference type="GO" id="GO:0005509">
    <property type="term" value="F:calcium ion binding"/>
    <property type="evidence" value="ECO:0007669"/>
    <property type="project" value="InterPro"/>
</dbReference>
<dbReference type="CDD" id="cd11304">
    <property type="entry name" value="Cadherin_repeat"/>
    <property type="match status" value="7"/>
</dbReference>
<dbReference type="GO" id="GO:0045296">
    <property type="term" value="F:cadherin binding"/>
    <property type="evidence" value="ECO:0007669"/>
    <property type="project" value="TreeGrafter"/>
</dbReference>
<dbReference type="GO" id="GO:0016339">
    <property type="term" value="P:calcium-dependent cell-cell adhesion via plasma membrane cell adhesion molecules"/>
    <property type="evidence" value="ECO:0007669"/>
    <property type="project" value="TreeGrafter"/>
</dbReference>
<dbReference type="Pfam" id="PF00028">
    <property type="entry name" value="Cadherin"/>
    <property type="match status" value="6"/>
</dbReference>
<comment type="caution">
    <text evidence="9">The sequence shown here is derived from an EMBL/GenBank/DDBJ whole genome shotgun (WGS) entry which is preliminary data.</text>
</comment>
<evidence type="ECO:0000256" key="5">
    <source>
        <dbReference type="ARBA" id="ARBA00022837"/>
    </source>
</evidence>
<keyword evidence="3" id="KW-0732">Signal</keyword>
<dbReference type="NCBIfam" id="TIGR02059">
    <property type="entry name" value="swm_rep_I"/>
    <property type="match status" value="2"/>
</dbReference>
<evidence type="ECO:0000256" key="6">
    <source>
        <dbReference type="ARBA" id="ARBA00022989"/>
    </source>
</evidence>
<dbReference type="GO" id="GO:0005912">
    <property type="term" value="C:adherens junction"/>
    <property type="evidence" value="ECO:0007669"/>
    <property type="project" value="TreeGrafter"/>
</dbReference>
<keyword evidence="6" id="KW-1133">Transmembrane helix</keyword>
<dbReference type="PANTHER" id="PTHR24027">
    <property type="entry name" value="CADHERIN-23"/>
    <property type="match status" value="1"/>
</dbReference>
<dbReference type="PROSITE" id="PS50268">
    <property type="entry name" value="CADHERIN_2"/>
    <property type="match status" value="7"/>
</dbReference>
<feature type="domain" description="Cadherin" evidence="8">
    <location>
        <begin position="587"/>
        <end position="679"/>
    </location>
</feature>
<dbReference type="Pfam" id="PF13753">
    <property type="entry name" value="SWM_repeat"/>
    <property type="match status" value="2"/>
</dbReference>
<dbReference type="InterPro" id="IPR039808">
    <property type="entry name" value="Cadherin"/>
</dbReference>
<dbReference type="InterPro" id="IPR011801">
    <property type="entry name" value="Swm_rep_I_cyn"/>
</dbReference>
<name>A0A2S7XVK2_9GAMM</name>
<dbReference type="SUPFAM" id="SSF49313">
    <property type="entry name" value="Cadherin-like"/>
    <property type="match status" value="6"/>
</dbReference>
<dbReference type="Gene3D" id="2.60.40.60">
    <property type="entry name" value="Cadherins"/>
    <property type="match status" value="7"/>
</dbReference>
<feature type="domain" description="Cadherin" evidence="8">
    <location>
        <begin position="381"/>
        <end position="473"/>
    </location>
</feature>
<evidence type="ECO:0000256" key="7">
    <source>
        <dbReference type="ARBA" id="ARBA00023136"/>
    </source>
</evidence>
<comment type="subcellular location">
    <subcellularLocation>
        <location evidence="1">Membrane</location>
        <topology evidence="1">Single-pass membrane protein</topology>
    </subcellularLocation>
</comment>
<evidence type="ECO:0000313" key="9">
    <source>
        <dbReference type="EMBL" id="PQJ97706.1"/>
    </source>
</evidence>
<dbReference type="GO" id="GO:0016342">
    <property type="term" value="C:catenin complex"/>
    <property type="evidence" value="ECO:0007669"/>
    <property type="project" value="TreeGrafter"/>
</dbReference>
<keyword evidence="4" id="KW-0677">Repeat</keyword>
<dbReference type="SMART" id="SM00112">
    <property type="entry name" value="CA"/>
    <property type="match status" value="6"/>
</dbReference>
<reference evidence="9 10" key="1">
    <citation type="submission" date="2018-01" db="EMBL/GenBank/DDBJ databases">
        <title>The complete genome sequence of Chromatium okenii LaCa, a purple sulfur bacterium with a turbulent life.</title>
        <authorList>
            <person name="Luedin S.M."/>
            <person name="Liechti N."/>
            <person name="Storelli N."/>
            <person name="Danza F."/>
            <person name="Wittwer M."/>
            <person name="Pothier J.F."/>
            <person name="Tonolla M.A."/>
        </authorList>
    </citation>
    <scope>NUCLEOTIDE SEQUENCE [LARGE SCALE GENOMIC DNA]</scope>
    <source>
        <strain evidence="9 10">LaCa</strain>
    </source>
</reference>
<dbReference type="AlphaFoldDB" id="A0A2S7XVK2"/>